<comment type="caution">
    <text evidence="2">The sequence shown here is derived from an EMBL/GenBank/DDBJ whole genome shotgun (WGS) entry which is preliminary data.</text>
</comment>
<sequence length="239" mass="27910">MKLAWSRSEFPTVLTWRFDRNQPFDRPWRIWARSANAMSEKAKSVPRTRDSRIQRQTLVPTGRVSHRSELDQLIQTLQLKSVPSGEISFLAFANIYHTEKPYLSRLPSGTNLPRTNLVTSNHQIDVFEISGHESSFALAKSGFEYATSSVQMQQWDDFSVCSEYIPKMESWLQEYLNCERVFIYAYNFRGNSAETGRKSTKTPFFRAHCDATPTSCLRRLQLFLPEQLLRPKKRVRYLK</sequence>
<dbReference type="Proteomes" id="UP000664132">
    <property type="component" value="Unassembled WGS sequence"/>
</dbReference>
<dbReference type="EMBL" id="JAFJYH010000074">
    <property type="protein sequence ID" value="KAG4420930.1"/>
    <property type="molecule type" value="Genomic_DNA"/>
</dbReference>
<keyword evidence="3" id="KW-1185">Reference proteome</keyword>
<organism evidence="2 3">
    <name type="scientific">Cadophora malorum</name>
    <dbReference type="NCBI Taxonomy" id="108018"/>
    <lineage>
        <taxon>Eukaryota</taxon>
        <taxon>Fungi</taxon>
        <taxon>Dikarya</taxon>
        <taxon>Ascomycota</taxon>
        <taxon>Pezizomycotina</taxon>
        <taxon>Leotiomycetes</taxon>
        <taxon>Helotiales</taxon>
        <taxon>Ploettnerulaceae</taxon>
        <taxon>Cadophora</taxon>
    </lineage>
</organism>
<dbReference type="OrthoDB" id="412788at2759"/>
<dbReference type="PANTHER" id="PTHR34598:SF3">
    <property type="entry name" value="OXIDOREDUCTASE AN1597"/>
    <property type="match status" value="1"/>
</dbReference>
<dbReference type="GO" id="GO:0016491">
    <property type="term" value="F:oxidoreductase activity"/>
    <property type="evidence" value="ECO:0007669"/>
    <property type="project" value="InterPro"/>
</dbReference>
<dbReference type="AlphaFoldDB" id="A0A8H7TFZ5"/>
<protein>
    <submittedName>
        <fullName evidence="2">Uncharacterized protein</fullName>
    </submittedName>
</protein>
<gene>
    <name evidence="2" type="ORF">IFR04_005907</name>
</gene>
<proteinExistence type="inferred from homology"/>
<name>A0A8H7TFZ5_9HELO</name>
<dbReference type="PANTHER" id="PTHR34598">
    <property type="entry name" value="BLL6449 PROTEIN"/>
    <property type="match status" value="1"/>
</dbReference>
<comment type="similarity">
    <text evidence="1">Belongs to the asaB hydroxylase/desaturase family.</text>
</comment>
<evidence type="ECO:0000313" key="2">
    <source>
        <dbReference type="EMBL" id="KAG4420930.1"/>
    </source>
</evidence>
<evidence type="ECO:0000256" key="1">
    <source>
        <dbReference type="ARBA" id="ARBA00023604"/>
    </source>
</evidence>
<evidence type="ECO:0000313" key="3">
    <source>
        <dbReference type="Proteomes" id="UP000664132"/>
    </source>
</evidence>
<accession>A0A8H7TFZ5</accession>
<reference evidence="2" key="1">
    <citation type="submission" date="2021-02" db="EMBL/GenBank/DDBJ databases">
        <title>Genome sequence Cadophora malorum strain M34.</title>
        <authorList>
            <person name="Stefanovic E."/>
            <person name="Vu D."/>
            <person name="Scully C."/>
            <person name="Dijksterhuis J."/>
            <person name="Roader J."/>
            <person name="Houbraken J."/>
        </authorList>
    </citation>
    <scope>NUCLEOTIDE SEQUENCE</scope>
    <source>
        <strain evidence="2">M34</strain>
    </source>
</reference>
<dbReference type="InterPro" id="IPR044053">
    <property type="entry name" value="AsaB-like"/>
</dbReference>